<proteinExistence type="predicted"/>
<dbReference type="Proteomes" id="UP000807504">
    <property type="component" value="Unassembled WGS sequence"/>
</dbReference>
<evidence type="ECO:0000313" key="2">
    <source>
        <dbReference type="Proteomes" id="UP000807504"/>
    </source>
</evidence>
<dbReference type="EMBL" id="JABXBU010002072">
    <property type="protein sequence ID" value="KAF8778471.1"/>
    <property type="molecule type" value="Genomic_DNA"/>
</dbReference>
<dbReference type="AlphaFoldDB" id="A0A8T0ESU6"/>
<reference evidence="1" key="2">
    <citation type="submission" date="2020-06" db="EMBL/GenBank/DDBJ databases">
        <authorList>
            <person name="Sheffer M."/>
        </authorList>
    </citation>
    <scope>NUCLEOTIDE SEQUENCE</scope>
</reference>
<dbReference type="Pfam" id="PF04938">
    <property type="entry name" value="SIP1"/>
    <property type="match status" value="1"/>
</dbReference>
<accession>A0A8T0ESU6</accession>
<gene>
    <name evidence="1" type="ORF">HNY73_015191</name>
</gene>
<dbReference type="InterPro" id="IPR035426">
    <property type="entry name" value="Gemin2/Brr1"/>
</dbReference>
<organism evidence="1 2">
    <name type="scientific">Argiope bruennichi</name>
    <name type="common">Wasp spider</name>
    <name type="synonym">Aranea bruennichi</name>
    <dbReference type="NCBI Taxonomy" id="94029"/>
    <lineage>
        <taxon>Eukaryota</taxon>
        <taxon>Metazoa</taxon>
        <taxon>Ecdysozoa</taxon>
        <taxon>Arthropoda</taxon>
        <taxon>Chelicerata</taxon>
        <taxon>Arachnida</taxon>
        <taxon>Araneae</taxon>
        <taxon>Araneomorphae</taxon>
        <taxon>Entelegynae</taxon>
        <taxon>Araneoidea</taxon>
        <taxon>Araneidae</taxon>
        <taxon>Argiope</taxon>
    </lineage>
</organism>
<protein>
    <submittedName>
        <fullName evidence="1">Gem-associated protein 2 like protein</fullName>
    </submittedName>
</protein>
<name>A0A8T0ESU6_ARGBR</name>
<sequence length="220" mass="25589">MSGEESDEDTYPNGIFLEPAFRHMHLNAVSEDGTEYPIAQIVRLEDLKPSGIKRQAREFCYFAATLSCDKERALLRKKFPKKLKFPNNRPSCMTDWCVFCLGSKLCSKIYNGRYEEPSEEIEGHQPLLSIVVHFNPYRAFLVLKLLHKWFLTIGMEEALGSWIYSVLACIKKPLDERSKELLETLYNDCVQHLKNCDEQEIRRLRLIIAVLESYFDVNSN</sequence>
<evidence type="ECO:0000313" key="1">
    <source>
        <dbReference type="EMBL" id="KAF8778471.1"/>
    </source>
</evidence>
<comment type="caution">
    <text evidence="1">The sequence shown here is derived from an EMBL/GenBank/DDBJ whole genome shotgun (WGS) entry which is preliminary data.</text>
</comment>
<reference evidence="1" key="1">
    <citation type="journal article" date="2020" name="bioRxiv">
        <title>Chromosome-level reference genome of the European wasp spider Argiope bruennichi: a resource for studies on range expansion and evolutionary adaptation.</title>
        <authorList>
            <person name="Sheffer M.M."/>
            <person name="Hoppe A."/>
            <person name="Krehenwinkel H."/>
            <person name="Uhl G."/>
            <person name="Kuss A.W."/>
            <person name="Jensen L."/>
            <person name="Jensen C."/>
            <person name="Gillespie R.G."/>
            <person name="Hoff K.J."/>
            <person name="Prost S."/>
        </authorList>
    </citation>
    <scope>NUCLEOTIDE SEQUENCE</scope>
</reference>
<dbReference type="GO" id="GO:0000387">
    <property type="term" value="P:spliceosomal snRNP assembly"/>
    <property type="evidence" value="ECO:0007669"/>
    <property type="project" value="InterPro"/>
</dbReference>
<dbReference type="Gene3D" id="1.20.58.1070">
    <property type="match status" value="1"/>
</dbReference>
<keyword evidence="2" id="KW-1185">Reference proteome</keyword>